<dbReference type="RefSeq" id="WP_115087645.1">
    <property type="nucleotide sequence ID" value="NZ_CBCSFG010000027.1"/>
</dbReference>
<dbReference type="Pfam" id="PF14518">
    <property type="entry name" value="Haem_oxygenas_2"/>
    <property type="match status" value="1"/>
</dbReference>
<gene>
    <name evidence="1" type="ORF">CCOS864_03499</name>
</gene>
<accession>A0A380T275</accession>
<organism evidence="1 2">
    <name type="scientific">Pseudomonas wadenswilerensis</name>
    <dbReference type="NCBI Taxonomy" id="1785161"/>
    <lineage>
        <taxon>Bacteria</taxon>
        <taxon>Pseudomonadati</taxon>
        <taxon>Pseudomonadota</taxon>
        <taxon>Gammaproteobacteria</taxon>
        <taxon>Pseudomonadales</taxon>
        <taxon>Pseudomonadaceae</taxon>
        <taxon>Pseudomonas</taxon>
    </lineage>
</organism>
<dbReference type="Proteomes" id="UP000255177">
    <property type="component" value="Unassembled WGS sequence"/>
</dbReference>
<evidence type="ECO:0008006" key="3">
    <source>
        <dbReference type="Google" id="ProtNLM"/>
    </source>
</evidence>
<dbReference type="SMART" id="SM01236">
    <property type="entry name" value="Haem_oxygenase_2"/>
    <property type="match status" value="1"/>
</dbReference>
<evidence type="ECO:0000313" key="2">
    <source>
        <dbReference type="Proteomes" id="UP000255177"/>
    </source>
</evidence>
<protein>
    <recommendedName>
        <fullName evidence="3">Iron-containing redox enzyme family protein</fullName>
    </recommendedName>
</protein>
<dbReference type="AlphaFoldDB" id="A0A380T275"/>
<reference evidence="2" key="1">
    <citation type="submission" date="2018-07" db="EMBL/GenBank/DDBJ databases">
        <authorList>
            <person name="Blom J."/>
        </authorList>
    </citation>
    <scope>NUCLEOTIDE SEQUENCE [LARGE SCALE GENOMIC DNA]</scope>
    <source>
        <strain evidence="2">CCOS 864</strain>
    </source>
</reference>
<keyword evidence="2" id="KW-1185">Reference proteome</keyword>
<evidence type="ECO:0000313" key="1">
    <source>
        <dbReference type="EMBL" id="SUQ64045.1"/>
    </source>
</evidence>
<dbReference type="EMBL" id="UIDD01000008">
    <property type="protein sequence ID" value="SUQ64045.1"/>
    <property type="molecule type" value="Genomic_DNA"/>
</dbReference>
<sequence length="447" mass="49843">MTVMTAAPALDPLALNPRAGHEARYHALLRGDLSGSATWLAEQLQQAEALPDELPNNPAELGQWTADRAAAVAGHYAGYLAERKAGGARRYFSNRAHALYFLQHVAPTKAVDGAWLFGMLRHWADPRYHGLIRIYLEELGDGDPACNHVLIYRRLLSELGCHEVLPLADDRYRQGALQLALGFNTEAFLPEVIGYNLGYEQLPLHLLISAYELDELGIDPQYFRLHVTIDNASSGHACKAVQALAQLWPEQGGSEFYRRVARGYRLNELGPCSPTIIAGFDLETELLAAFERKRSFGQHMHSDYCRIEGRTVNQWLAEPGSIPGFLAALQDKGWIKRGEDPAHSRFWQLIEGPAAAMFGVFSPYEKQLLHDWIAVSWQPRRPRHGPVKAEVPMHDDAVLNALERELHDLPPEARIAYLISEMAGARHALPQGLAATRKYAQMTGLES</sequence>
<dbReference type="Gene3D" id="1.20.910.10">
    <property type="entry name" value="Heme oxygenase-like"/>
    <property type="match status" value="1"/>
</dbReference>
<dbReference type="InterPro" id="IPR016084">
    <property type="entry name" value="Haem_Oase-like_multi-hlx"/>
</dbReference>
<proteinExistence type="predicted"/>
<name>A0A380T275_9PSED</name>